<evidence type="ECO:0000256" key="2">
    <source>
        <dbReference type="ARBA" id="ARBA00011344"/>
    </source>
</evidence>
<dbReference type="NCBIfam" id="TIGR02937">
    <property type="entry name" value="sigma70-ECF"/>
    <property type="match status" value="1"/>
</dbReference>
<dbReference type="InterPro" id="IPR052704">
    <property type="entry name" value="ECF_Sigma-70_Domain"/>
</dbReference>
<dbReference type="AlphaFoldDB" id="A0A4R4Q8I1"/>
<dbReference type="GO" id="GO:0006352">
    <property type="term" value="P:DNA-templated transcription initiation"/>
    <property type="evidence" value="ECO:0007669"/>
    <property type="project" value="InterPro"/>
</dbReference>
<dbReference type="InterPro" id="IPR007627">
    <property type="entry name" value="RNA_pol_sigma70_r2"/>
</dbReference>
<dbReference type="Gene3D" id="3.10.450.50">
    <property type="match status" value="1"/>
</dbReference>
<dbReference type="InterPro" id="IPR013324">
    <property type="entry name" value="RNA_pol_sigma_r3/r4-like"/>
</dbReference>
<dbReference type="RefSeq" id="WP_132405361.1">
    <property type="nucleotide sequence ID" value="NZ_SMKA01000032.1"/>
</dbReference>
<dbReference type="Pfam" id="PF04542">
    <property type="entry name" value="Sigma70_r2"/>
    <property type="match status" value="1"/>
</dbReference>
<comment type="caution">
    <text evidence="8">The sequence shown here is derived from an EMBL/GenBank/DDBJ whole genome shotgun (WGS) entry which is preliminary data.</text>
</comment>
<keyword evidence="9" id="KW-1185">Reference proteome</keyword>
<comment type="similarity">
    <text evidence="1">Belongs to the sigma-70 factor family. ECF subfamily.</text>
</comment>
<feature type="domain" description="RNA polymerase sigma-70 region 2" evidence="6">
    <location>
        <begin position="9"/>
        <end position="72"/>
    </location>
</feature>
<dbReference type="Gene3D" id="1.10.10.10">
    <property type="entry name" value="Winged helix-like DNA-binding domain superfamily/Winged helix DNA-binding domain"/>
    <property type="match status" value="1"/>
</dbReference>
<dbReference type="Proteomes" id="UP000295075">
    <property type="component" value="Unassembled WGS sequence"/>
</dbReference>
<sequence>MDELARSFEEQRDHLRGVAYRMLGSRSEAEDAVQEAWLRLSRSDVSEVANLAGWLTTVVSRVCLDMLRSRKSRREDSLDTFVPDPVSLKADTRAPEDEAVQADAVGLALLVVLETLAPAERLAFVLHDMFGLSFDEVAEVVGKSPAAARQLASRARRRVQGAPANDGDPSRQRAIVEAFMAASRGGDFEGLLVLLDPDVVLRADAGDGSSGPAVSKVVRGALAVVEQALMFTRLAPYTEFALINGVPGTVTVVNGRIQSVMAFTITDGKVTELNILADPDRLAELTVER</sequence>
<dbReference type="SUPFAM" id="SSF88946">
    <property type="entry name" value="Sigma2 domain of RNA polymerase sigma factors"/>
    <property type="match status" value="1"/>
</dbReference>
<keyword evidence="4" id="KW-0731">Sigma factor</keyword>
<dbReference type="InterPro" id="IPR036388">
    <property type="entry name" value="WH-like_DNA-bd_sf"/>
</dbReference>
<dbReference type="SUPFAM" id="SSF54427">
    <property type="entry name" value="NTF2-like"/>
    <property type="match status" value="1"/>
</dbReference>
<dbReference type="InterPro" id="IPR013249">
    <property type="entry name" value="RNA_pol_sigma70_r4_t2"/>
</dbReference>
<dbReference type="GO" id="GO:0016987">
    <property type="term" value="F:sigma factor activity"/>
    <property type="evidence" value="ECO:0007669"/>
    <property type="project" value="UniProtKB-KW"/>
</dbReference>
<keyword evidence="3" id="KW-0805">Transcription regulation</keyword>
<proteinExistence type="inferred from homology"/>
<feature type="domain" description="RNA polymerase sigma factor 70 region 4 type 2" evidence="7">
    <location>
        <begin position="108"/>
        <end position="158"/>
    </location>
</feature>
<dbReference type="EMBL" id="SMKA01000032">
    <property type="protein sequence ID" value="TDC31538.1"/>
    <property type="molecule type" value="Genomic_DNA"/>
</dbReference>
<evidence type="ECO:0000256" key="1">
    <source>
        <dbReference type="ARBA" id="ARBA00010641"/>
    </source>
</evidence>
<evidence type="ECO:0000256" key="3">
    <source>
        <dbReference type="ARBA" id="ARBA00023015"/>
    </source>
</evidence>
<dbReference type="SUPFAM" id="SSF88659">
    <property type="entry name" value="Sigma3 and sigma4 domains of RNA polymerase sigma factors"/>
    <property type="match status" value="1"/>
</dbReference>
<keyword evidence="5" id="KW-0804">Transcription</keyword>
<dbReference type="PANTHER" id="PTHR30173:SF43">
    <property type="entry name" value="ECF RNA POLYMERASE SIGMA FACTOR SIGI-RELATED"/>
    <property type="match status" value="1"/>
</dbReference>
<dbReference type="InterPro" id="IPR014284">
    <property type="entry name" value="RNA_pol_sigma-70_dom"/>
</dbReference>
<dbReference type="GO" id="GO:0003677">
    <property type="term" value="F:DNA binding"/>
    <property type="evidence" value="ECO:0007669"/>
    <property type="project" value="InterPro"/>
</dbReference>
<evidence type="ECO:0000256" key="5">
    <source>
        <dbReference type="ARBA" id="ARBA00023163"/>
    </source>
</evidence>
<protein>
    <submittedName>
        <fullName evidence="8">Sigma-70 family RNA polymerase sigma factor</fullName>
    </submittedName>
</protein>
<evidence type="ECO:0000256" key="4">
    <source>
        <dbReference type="ARBA" id="ARBA00023082"/>
    </source>
</evidence>
<evidence type="ECO:0000259" key="7">
    <source>
        <dbReference type="Pfam" id="PF08281"/>
    </source>
</evidence>
<reference evidence="8 9" key="1">
    <citation type="submission" date="2019-03" db="EMBL/GenBank/DDBJ databases">
        <title>Draft genome sequences of novel Actinobacteria.</title>
        <authorList>
            <person name="Sahin N."/>
            <person name="Ay H."/>
            <person name="Saygin H."/>
        </authorList>
    </citation>
    <scope>NUCLEOTIDE SEQUENCE [LARGE SCALE GENOMIC DNA]</scope>
    <source>
        <strain evidence="8 9">JCM 30547</strain>
    </source>
</reference>
<evidence type="ECO:0000313" key="8">
    <source>
        <dbReference type="EMBL" id="TDC31538.1"/>
    </source>
</evidence>
<organism evidence="8 9">
    <name type="scientific">Kribbella albertanoniae</name>
    <dbReference type="NCBI Taxonomy" id="1266829"/>
    <lineage>
        <taxon>Bacteria</taxon>
        <taxon>Bacillati</taxon>
        <taxon>Actinomycetota</taxon>
        <taxon>Actinomycetes</taxon>
        <taxon>Propionibacteriales</taxon>
        <taxon>Kribbellaceae</taxon>
        <taxon>Kribbella</taxon>
    </lineage>
</organism>
<name>A0A4R4Q8I1_9ACTN</name>
<dbReference type="PANTHER" id="PTHR30173">
    <property type="entry name" value="SIGMA 19 FACTOR"/>
    <property type="match status" value="1"/>
</dbReference>
<gene>
    <name evidence="8" type="ORF">E1261_10710</name>
</gene>
<dbReference type="Pfam" id="PF08281">
    <property type="entry name" value="Sigma70_r4_2"/>
    <property type="match status" value="1"/>
</dbReference>
<comment type="subunit">
    <text evidence="2">Interacts transiently with the RNA polymerase catalytic core formed by RpoA, RpoB, RpoC and RpoZ (2 alpha, 1 beta, 1 beta' and 1 omega subunit) to form the RNA polymerase holoenzyme that can initiate transcription.</text>
</comment>
<dbReference type="Gene3D" id="1.10.1740.10">
    <property type="match status" value="1"/>
</dbReference>
<dbReference type="OrthoDB" id="3211555at2"/>
<evidence type="ECO:0000259" key="6">
    <source>
        <dbReference type="Pfam" id="PF04542"/>
    </source>
</evidence>
<dbReference type="InterPro" id="IPR032710">
    <property type="entry name" value="NTF2-like_dom_sf"/>
</dbReference>
<dbReference type="NCBIfam" id="NF007214">
    <property type="entry name" value="PRK09636.1"/>
    <property type="match status" value="1"/>
</dbReference>
<accession>A0A4R4Q8I1</accession>
<evidence type="ECO:0000313" key="9">
    <source>
        <dbReference type="Proteomes" id="UP000295075"/>
    </source>
</evidence>
<dbReference type="InterPro" id="IPR013325">
    <property type="entry name" value="RNA_pol_sigma_r2"/>
</dbReference>